<evidence type="ECO:0000256" key="9">
    <source>
        <dbReference type="SAM" id="MobiDB-lite"/>
    </source>
</evidence>
<dbReference type="EC" id="2.7.7.48" evidence="8"/>
<feature type="domain" description="RDRP core" evidence="10">
    <location>
        <begin position="483"/>
        <end position="1051"/>
    </location>
</feature>
<evidence type="ECO:0000256" key="3">
    <source>
        <dbReference type="ARBA" id="ARBA00022679"/>
    </source>
</evidence>
<comment type="similarity">
    <text evidence="1 8">Belongs to the RdRP family.</text>
</comment>
<keyword evidence="5 8" id="KW-0694">RNA-binding</keyword>
<feature type="compositionally biased region" description="Basic and acidic residues" evidence="9">
    <location>
        <begin position="1356"/>
        <end position="1371"/>
    </location>
</feature>
<sequence length="1379" mass="156847">MSSKRPRFNPQKGPRGDPNCERSSQRGRPGKPARFPNRPGARQSNRIASQLHAQWQSWPELTVILEGMPTWVTTSNLWDWFSHEGEIVYMDIYEAPKSPGSYSGKIRFDPPPKRAFWEVGIYRVRHPDIERYPADLEISVNLARYAPQGSIPSPVCPERWHPIKLVLHPLAIHFGSMIGTESMKVMKSLYGTVDERNLKFELSLKFKKLTAFFPVEIVTRGGRVVRQHKVAIEFSNMKNVYQTTADNGCCALVVPLKKPPQYYWKVSDVRSTFSDKDKNWSAMESWNRATDIIEEAGLPMRYPVALHTDFQDPGFIDIGRWTTLRFILDGRTDAARAVNQQIASALDDFNITTQVQNNFKITHGVQADMWKHLEHPVLVEGDNALQMLQYSPDSVVHLPFEVRYQLEVCISQGLLNEHTITKEFLIKLATMSPTKAKIYLEFLADQGDPTPNPMSVFQHPEADAFVPMTRIPSYCTLVRKVTITPTTVRYSTPVVEVSNRVVRQYKHMQDRFLRIQFTEELERGRIAVNKDQNDEIYKRVLRTMYEGIRIGDRVYEFLAFGNSQLRVNGAFFFCPTQHTSCDDIRKWMGQFNHIKVVAKYAARLGQCFSTTREIRGISSPDTREIPDVERNEHCFTDGVGKISSFLAQLINEDMALDIFAKPSAFQFRMGGCKGVLAIWPDDAKGMEVHVRESQKKFVSDSKGLEIIRCAAPATATLNRQTITILECLGVPSESFMNLLDQQLQSYELAMKDNDVAIDMLTKFVDEQQTTRCIANFLKAGFKTENLQEPFVVNILNLWRSWSLKLLKEKARIQVERSAFVLGCVDETNTLRGHSFETEDSRNKDVNNLPQIFLQISDSKRYNKTHIIHGVCIVGRNPSLHPGDIRVVEAVDCPALHHLKDVVVFPATGDRPVPNMLSGGDLDGDDFFVIWEPSLMPQIWNYPPMNYSAPKPIELERDVDVNDLRNFFVMYLKNDKLPLIATSHLALSDDFGPNSPKCLELAELHSKAVDYPKTGDPAILRRDQQPRIWPHFMEKKSCYHSRKALGKIYDKVVSNAVQFNPIWDSPFDERVIKKFELHNDTLKAARQVKTQYDTSVRRLLSQHALKTEFELWTSFAMSKPAVGSDYKIQEELGREFAALKQRFRDVCFETAGGKQPDQLEPFVAAMYTITEEETKIALYEHHRGPINHAGRILQPRKLEAKSMPLISFPWIFHEELCRIAAKSSSDPQLIVAAGAHGKPTQHHVESPEAIPDQASVLREEDTIEKSELPPGIHSHLPDGTIVHRGQPIAIFHPEDDVNSDNERSFSEKSLSEVEETESVHEELEAPEGDSIDEEGLEDEVLDTVGAQQVDEVEEGEDGKGGEEDDAMDRLAKLVDGFDVD</sequence>
<dbReference type="InterPro" id="IPR058752">
    <property type="entry name" value="RDRP_C_head"/>
</dbReference>
<evidence type="ECO:0000259" key="11">
    <source>
        <dbReference type="Pfam" id="PF26253"/>
    </source>
</evidence>
<accession>A0A8H4X975</accession>
<dbReference type="GO" id="GO:0003723">
    <property type="term" value="F:RNA binding"/>
    <property type="evidence" value="ECO:0007669"/>
    <property type="project" value="UniProtKB-KW"/>
</dbReference>
<feature type="compositionally biased region" description="Basic and acidic residues" evidence="9">
    <location>
        <begin position="14"/>
        <end position="24"/>
    </location>
</feature>
<evidence type="ECO:0000256" key="2">
    <source>
        <dbReference type="ARBA" id="ARBA00022484"/>
    </source>
</evidence>
<dbReference type="Pfam" id="PF26253">
    <property type="entry name" value="RdRP_head"/>
    <property type="match status" value="1"/>
</dbReference>
<dbReference type="Proteomes" id="UP000622797">
    <property type="component" value="Unassembled WGS sequence"/>
</dbReference>
<keyword evidence="13" id="KW-1185">Reference proteome</keyword>
<evidence type="ECO:0000256" key="5">
    <source>
        <dbReference type="ARBA" id="ARBA00022884"/>
    </source>
</evidence>
<feature type="region of interest" description="Disordered" evidence="9">
    <location>
        <begin position="1"/>
        <end position="45"/>
    </location>
</feature>
<keyword evidence="2 8" id="KW-0696">RNA-directed RNA polymerase</keyword>
<name>A0A8H4X975_9HYPO</name>
<keyword evidence="6" id="KW-0943">RNA-mediated gene silencing</keyword>
<dbReference type="GO" id="GO:0030422">
    <property type="term" value="P:siRNA processing"/>
    <property type="evidence" value="ECO:0007669"/>
    <property type="project" value="TreeGrafter"/>
</dbReference>
<keyword evidence="4 8" id="KW-0548">Nucleotidyltransferase</keyword>
<proteinExistence type="inferred from homology"/>
<evidence type="ECO:0000313" key="13">
    <source>
        <dbReference type="Proteomes" id="UP000622797"/>
    </source>
</evidence>
<feature type="region of interest" description="Disordered" evidence="9">
    <location>
        <begin position="1291"/>
        <end position="1379"/>
    </location>
</feature>
<dbReference type="InterPro" id="IPR057596">
    <property type="entry name" value="RDRP_core"/>
</dbReference>
<evidence type="ECO:0000256" key="6">
    <source>
        <dbReference type="ARBA" id="ARBA00023158"/>
    </source>
</evidence>
<evidence type="ECO:0000259" key="10">
    <source>
        <dbReference type="Pfam" id="PF05183"/>
    </source>
</evidence>
<dbReference type="PANTHER" id="PTHR23079:SF55">
    <property type="entry name" value="RNA-DIRECTED RNA POLYMERASE"/>
    <property type="match status" value="1"/>
</dbReference>
<reference evidence="12" key="1">
    <citation type="journal article" date="2020" name="BMC Genomics">
        <title>Correction to: Identification and distribution of gene clusters required for synthesis of sphingolipid metabolism inhibitors in diverse species of the filamentous fungus Fusarium.</title>
        <authorList>
            <person name="Kim H.S."/>
            <person name="Lohmar J.M."/>
            <person name="Busman M."/>
            <person name="Brown D.W."/>
            <person name="Naumann T.A."/>
            <person name="Divon H.H."/>
            <person name="Lysoe E."/>
            <person name="Uhlig S."/>
            <person name="Proctor R.H."/>
        </authorList>
    </citation>
    <scope>NUCLEOTIDE SEQUENCE</scope>
    <source>
        <strain evidence="12">NRRL 20472</strain>
    </source>
</reference>
<feature type="compositionally biased region" description="Acidic residues" evidence="9">
    <location>
        <begin position="1323"/>
        <end position="1340"/>
    </location>
</feature>
<keyword evidence="3 8" id="KW-0808">Transferase</keyword>
<evidence type="ECO:0000313" key="12">
    <source>
        <dbReference type="EMBL" id="KAF4965975.1"/>
    </source>
</evidence>
<dbReference type="GO" id="GO:0003968">
    <property type="term" value="F:RNA-directed RNA polymerase activity"/>
    <property type="evidence" value="ECO:0007669"/>
    <property type="project" value="UniProtKB-KW"/>
</dbReference>
<protein>
    <recommendedName>
        <fullName evidence="8">RNA-dependent RNA polymerase</fullName>
        <ecNumber evidence="8">2.7.7.48</ecNumber>
    </recommendedName>
</protein>
<dbReference type="InterPro" id="IPR007855">
    <property type="entry name" value="RDRP"/>
</dbReference>
<comment type="caution">
    <text evidence="12">The sequence shown here is derived from an EMBL/GenBank/DDBJ whole genome shotgun (WGS) entry which is preliminary data.</text>
</comment>
<dbReference type="GO" id="GO:0031380">
    <property type="term" value="C:nuclear RNA-directed RNA polymerase complex"/>
    <property type="evidence" value="ECO:0007669"/>
    <property type="project" value="TreeGrafter"/>
</dbReference>
<evidence type="ECO:0000256" key="4">
    <source>
        <dbReference type="ARBA" id="ARBA00022695"/>
    </source>
</evidence>
<dbReference type="OrthoDB" id="6513042at2759"/>
<feature type="domain" description="RDRP C-terminal head" evidence="11">
    <location>
        <begin position="1078"/>
        <end position="1222"/>
    </location>
</feature>
<comment type="catalytic activity">
    <reaction evidence="7 8">
        <text>RNA(n) + a ribonucleoside 5'-triphosphate = RNA(n+1) + diphosphate</text>
        <dbReference type="Rhea" id="RHEA:21248"/>
        <dbReference type="Rhea" id="RHEA-COMP:14527"/>
        <dbReference type="Rhea" id="RHEA-COMP:17342"/>
        <dbReference type="ChEBI" id="CHEBI:33019"/>
        <dbReference type="ChEBI" id="CHEBI:61557"/>
        <dbReference type="ChEBI" id="CHEBI:140395"/>
        <dbReference type="EC" id="2.7.7.48"/>
    </reaction>
</comment>
<evidence type="ECO:0000256" key="1">
    <source>
        <dbReference type="ARBA" id="ARBA00005762"/>
    </source>
</evidence>
<gene>
    <name evidence="12" type="ORF">FSARC_6284</name>
</gene>
<feature type="compositionally biased region" description="Basic and acidic residues" evidence="9">
    <location>
        <begin position="1291"/>
        <end position="1322"/>
    </location>
</feature>
<dbReference type="Pfam" id="PF05183">
    <property type="entry name" value="RdRP"/>
    <property type="match status" value="1"/>
</dbReference>
<dbReference type="EMBL" id="JABEXW010000314">
    <property type="protein sequence ID" value="KAF4965975.1"/>
    <property type="molecule type" value="Genomic_DNA"/>
</dbReference>
<organism evidence="12 13">
    <name type="scientific">Fusarium sarcochroum</name>
    <dbReference type="NCBI Taxonomy" id="1208366"/>
    <lineage>
        <taxon>Eukaryota</taxon>
        <taxon>Fungi</taxon>
        <taxon>Dikarya</taxon>
        <taxon>Ascomycota</taxon>
        <taxon>Pezizomycotina</taxon>
        <taxon>Sordariomycetes</taxon>
        <taxon>Hypocreomycetidae</taxon>
        <taxon>Hypocreales</taxon>
        <taxon>Nectriaceae</taxon>
        <taxon>Fusarium</taxon>
        <taxon>Fusarium lateritium species complex</taxon>
    </lineage>
</organism>
<reference evidence="12" key="2">
    <citation type="submission" date="2020-05" db="EMBL/GenBank/DDBJ databases">
        <authorList>
            <person name="Kim H.-S."/>
            <person name="Proctor R.H."/>
            <person name="Brown D.W."/>
        </authorList>
    </citation>
    <scope>NUCLEOTIDE SEQUENCE</scope>
    <source>
        <strain evidence="12">NRRL 20472</strain>
    </source>
</reference>
<dbReference type="PANTHER" id="PTHR23079">
    <property type="entry name" value="RNA-DEPENDENT RNA POLYMERASE"/>
    <property type="match status" value="1"/>
</dbReference>
<evidence type="ECO:0000256" key="7">
    <source>
        <dbReference type="ARBA" id="ARBA00048744"/>
    </source>
</evidence>
<evidence type="ECO:0000256" key="8">
    <source>
        <dbReference type="RuleBase" id="RU363098"/>
    </source>
</evidence>